<evidence type="ECO:0000256" key="1">
    <source>
        <dbReference type="SAM" id="MobiDB-lite"/>
    </source>
</evidence>
<accession>A0ABR3BFL0</accession>
<proteinExistence type="predicted"/>
<comment type="caution">
    <text evidence="2">The sequence shown here is derived from an EMBL/GenBank/DDBJ whole genome shotgun (WGS) entry which is preliminary data.</text>
</comment>
<keyword evidence="3" id="KW-1185">Reference proteome</keyword>
<protein>
    <submittedName>
        <fullName evidence="2">Uncharacterized protein</fullName>
    </submittedName>
</protein>
<sequence length="87" mass="9901">KKEINKGRKRAATKINKEDPETNDEPADNKPAPKGTNTAHFVKFMNGHFGKLDCDEVFKGNYTVTDNYFIHNSNLMLQMRVFVSLLA</sequence>
<dbReference type="Proteomes" id="UP001448207">
    <property type="component" value="Unassembled WGS sequence"/>
</dbReference>
<feature type="region of interest" description="Disordered" evidence="1">
    <location>
        <begin position="1"/>
        <end position="38"/>
    </location>
</feature>
<feature type="non-terminal residue" evidence="2">
    <location>
        <position position="1"/>
    </location>
</feature>
<gene>
    <name evidence="2" type="ORF">J3Q64DRAFT_1632456</name>
</gene>
<evidence type="ECO:0000313" key="2">
    <source>
        <dbReference type="EMBL" id="KAL0097328.1"/>
    </source>
</evidence>
<evidence type="ECO:0000313" key="3">
    <source>
        <dbReference type="Proteomes" id="UP001448207"/>
    </source>
</evidence>
<dbReference type="EMBL" id="JBCLYO010000001">
    <property type="protein sequence ID" value="KAL0097328.1"/>
    <property type="molecule type" value="Genomic_DNA"/>
</dbReference>
<name>A0ABR3BFL0_PHYBL</name>
<reference evidence="2 3" key="1">
    <citation type="submission" date="2024-04" db="EMBL/GenBank/DDBJ databases">
        <title>Symmetric and asymmetric DNA N6-adenine methylation regulates different biological responses in Mucorales.</title>
        <authorList>
            <consortium name="Lawrence Berkeley National Laboratory"/>
            <person name="Lax C."/>
            <person name="Mondo S.J."/>
            <person name="Osorio-Concepcion M."/>
            <person name="Muszewska A."/>
            <person name="Corrochano-Luque M."/>
            <person name="Gutierrez G."/>
            <person name="Riley R."/>
            <person name="Lipzen A."/>
            <person name="Guo J."/>
            <person name="Hundley H."/>
            <person name="Amirebrahimi M."/>
            <person name="Ng V."/>
            <person name="Lorenzo-Gutierrez D."/>
            <person name="Binder U."/>
            <person name="Yang J."/>
            <person name="Song Y."/>
            <person name="Canovas D."/>
            <person name="Navarro E."/>
            <person name="Freitag M."/>
            <person name="Gabaldon T."/>
            <person name="Grigoriev I.V."/>
            <person name="Corrochano L.M."/>
            <person name="Nicolas F.E."/>
            <person name="Garre V."/>
        </authorList>
    </citation>
    <scope>NUCLEOTIDE SEQUENCE [LARGE SCALE GENOMIC DNA]</scope>
    <source>
        <strain evidence="2 3">L51</strain>
    </source>
</reference>
<organism evidence="2 3">
    <name type="scientific">Phycomyces blakesleeanus</name>
    <dbReference type="NCBI Taxonomy" id="4837"/>
    <lineage>
        <taxon>Eukaryota</taxon>
        <taxon>Fungi</taxon>
        <taxon>Fungi incertae sedis</taxon>
        <taxon>Mucoromycota</taxon>
        <taxon>Mucoromycotina</taxon>
        <taxon>Mucoromycetes</taxon>
        <taxon>Mucorales</taxon>
        <taxon>Phycomycetaceae</taxon>
        <taxon>Phycomyces</taxon>
    </lineage>
</organism>